<keyword evidence="8" id="KW-1185">Reference proteome</keyword>
<name>A0A515ERR8_9BURK</name>
<proteinExistence type="inferred from homology"/>
<comment type="similarity">
    <text evidence="2">Belongs to the MipA/OmpV family.</text>
</comment>
<keyword evidence="4" id="KW-0472">Membrane</keyword>
<dbReference type="GO" id="GO:0009279">
    <property type="term" value="C:cell outer membrane"/>
    <property type="evidence" value="ECO:0007669"/>
    <property type="project" value="UniProtKB-SubCell"/>
</dbReference>
<organism evidence="7 8">
    <name type="scientific">Rhodoferax aquaticus</name>
    <dbReference type="NCBI Taxonomy" id="2527691"/>
    <lineage>
        <taxon>Bacteria</taxon>
        <taxon>Pseudomonadati</taxon>
        <taxon>Pseudomonadota</taxon>
        <taxon>Betaproteobacteria</taxon>
        <taxon>Burkholderiales</taxon>
        <taxon>Comamonadaceae</taxon>
        <taxon>Rhodoferax</taxon>
    </lineage>
</organism>
<evidence type="ECO:0000256" key="3">
    <source>
        <dbReference type="ARBA" id="ARBA00022729"/>
    </source>
</evidence>
<evidence type="ECO:0000313" key="8">
    <source>
        <dbReference type="Proteomes" id="UP000317365"/>
    </source>
</evidence>
<feature type="chain" id="PRO_5021964445" evidence="6">
    <location>
        <begin position="35"/>
        <end position="272"/>
    </location>
</feature>
<dbReference type="PANTHER" id="PTHR38776:SF1">
    <property type="entry name" value="MLTA-INTERACTING PROTEIN-RELATED"/>
    <property type="match status" value="1"/>
</dbReference>
<dbReference type="Pfam" id="PF06629">
    <property type="entry name" value="MipA"/>
    <property type="match status" value="1"/>
</dbReference>
<evidence type="ECO:0000256" key="5">
    <source>
        <dbReference type="ARBA" id="ARBA00023237"/>
    </source>
</evidence>
<sequence length="272" mass="28042">MKLSFSHQHRHVSLFFKGLLLTLALPCAAAWAQADGKAPAGRPSSGGFIGVGVGSGPTYPGSDQQRTAAVPIGEYRWANGVYVGGRDGLLGVQMSATQQLQLGLAIGMDTGRKESDSSYLAGMGDIAAKGTLNAYAKLALSEQWGLSSSVQLGAGSAGKGGLLNLGASYSIPVAPSTHLSLNAGATLANADYMQDYFGVNSTQASASGYKSYTPSAGLRDVSVGLGLHHQFDRNWMLIGGLTSTSLSNAAKDSPLVRKSTSQNAFVAVAYSF</sequence>
<comment type="subcellular location">
    <subcellularLocation>
        <location evidence="1">Cell outer membrane</location>
    </subcellularLocation>
</comment>
<keyword evidence="3 6" id="KW-0732">Signal</keyword>
<dbReference type="KEGG" id="rhg:EXZ61_14895"/>
<dbReference type="PANTHER" id="PTHR38776">
    <property type="entry name" value="MLTA-INTERACTING PROTEIN-RELATED"/>
    <property type="match status" value="1"/>
</dbReference>
<evidence type="ECO:0000313" key="7">
    <source>
        <dbReference type="EMBL" id="QDL55355.1"/>
    </source>
</evidence>
<evidence type="ECO:0000256" key="4">
    <source>
        <dbReference type="ARBA" id="ARBA00023136"/>
    </source>
</evidence>
<dbReference type="Proteomes" id="UP000317365">
    <property type="component" value="Chromosome"/>
</dbReference>
<reference evidence="8" key="2">
    <citation type="journal article" date="2020" name="Int. J. Syst. Evol. Microbiol.">
        <title>Genomic insights into a novel species Rhodoferax aquaticus sp. nov., isolated from freshwater.</title>
        <authorList>
            <person name="Li T."/>
            <person name="Zhuo Y."/>
            <person name="Jin C.Z."/>
            <person name="Wu X."/>
            <person name="Ko S.R."/>
            <person name="Jin F.J."/>
            <person name="Ahn C.Y."/>
            <person name="Oh H.M."/>
            <person name="Lee H.G."/>
            <person name="Jin L."/>
        </authorList>
    </citation>
    <scope>NUCLEOTIDE SEQUENCE [LARGE SCALE GENOMIC DNA]</scope>
    <source>
        <strain evidence="8">Gr-4</strain>
    </source>
</reference>
<dbReference type="EMBL" id="CP036282">
    <property type="protein sequence ID" value="QDL55355.1"/>
    <property type="molecule type" value="Genomic_DNA"/>
</dbReference>
<reference evidence="8" key="1">
    <citation type="submission" date="2019-02" db="EMBL/GenBank/DDBJ databases">
        <title>Complete genome sequence of Rhodoferax sp. Gr-4.</title>
        <authorList>
            <person name="Jin L."/>
        </authorList>
    </citation>
    <scope>NUCLEOTIDE SEQUENCE [LARGE SCALE GENOMIC DNA]</scope>
    <source>
        <strain evidence="8">Gr-4</strain>
    </source>
</reference>
<dbReference type="InterPro" id="IPR010583">
    <property type="entry name" value="MipA"/>
</dbReference>
<accession>A0A515ERR8</accession>
<protein>
    <submittedName>
        <fullName evidence="7">MipA/OmpV family protein</fullName>
    </submittedName>
</protein>
<evidence type="ECO:0000256" key="2">
    <source>
        <dbReference type="ARBA" id="ARBA00005722"/>
    </source>
</evidence>
<evidence type="ECO:0000256" key="1">
    <source>
        <dbReference type="ARBA" id="ARBA00004442"/>
    </source>
</evidence>
<evidence type="ECO:0000256" key="6">
    <source>
        <dbReference type="SAM" id="SignalP"/>
    </source>
</evidence>
<keyword evidence="5" id="KW-0998">Cell outer membrane</keyword>
<gene>
    <name evidence="7" type="ORF">EXZ61_14895</name>
</gene>
<dbReference type="RefSeq" id="WP_142812513.1">
    <property type="nucleotide sequence ID" value="NZ_CP036282.1"/>
</dbReference>
<dbReference type="AlphaFoldDB" id="A0A515ERR8"/>
<feature type="signal peptide" evidence="6">
    <location>
        <begin position="1"/>
        <end position="34"/>
    </location>
</feature>